<reference evidence="2" key="1">
    <citation type="journal article" date="2020" name="Nature">
        <title>Giant virus diversity and host interactions through global metagenomics.</title>
        <authorList>
            <person name="Schulz F."/>
            <person name="Roux S."/>
            <person name="Paez-Espino D."/>
            <person name="Jungbluth S."/>
            <person name="Walsh D.A."/>
            <person name="Denef V.J."/>
            <person name="McMahon K.D."/>
            <person name="Konstantinidis K.T."/>
            <person name="Eloe-Fadrosh E.A."/>
            <person name="Kyrpides N.C."/>
            <person name="Woyke T."/>
        </authorList>
    </citation>
    <scope>NUCLEOTIDE SEQUENCE</scope>
    <source>
        <strain evidence="2">GVMAG-M-3300023179-97</strain>
    </source>
</reference>
<feature type="transmembrane region" description="Helical" evidence="1">
    <location>
        <begin position="6"/>
        <end position="25"/>
    </location>
</feature>
<dbReference type="EMBL" id="MN739942">
    <property type="protein sequence ID" value="QHT78907.1"/>
    <property type="molecule type" value="Genomic_DNA"/>
</dbReference>
<organism evidence="2">
    <name type="scientific">viral metagenome</name>
    <dbReference type="NCBI Taxonomy" id="1070528"/>
    <lineage>
        <taxon>unclassified sequences</taxon>
        <taxon>metagenomes</taxon>
        <taxon>organismal metagenomes</taxon>
    </lineage>
</organism>
<accession>A0A6C0HEV4</accession>
<sequence length="204" mass="23563">MRSLVFYLLIFILIIYIAGLLIENLEGFENPFEKLFKKLQAKKNATKNKQKNPTKNATKNAIKNKQKINTQSNNSFQEIINTITSLQQEGQAYDKWIGYIYKHAPNNSKLLDDFKARVFQPSCKFRVDWDTKPPKGMSIPTPAPSPQLANIAYKNYMECLTKGKPTCLQQLENARLRFMEPGTCQFLNPPDVKSYSNDYRVSFH</sequence>
<proteinExistence type="predicted"/>
<evidence type="ECO:0000313" key="2">
    <source>
        <dbReference type="EMBL" id="QHT78907.1"/>
    </source>
</evidence>
<protein>
    <submittedName>
        <fullName evidence="2">Uncharacterized protein</fullName>
    </submittedName>
</protein>
<name>A0A6C0HEV4_9ZZZZ</name>
<dbReference type="AlphaFoldDB" id="A0A6C0HEV4"/>
<keyword evidence="1" id="KW-1133">Transmembrane helix</keyword>
<evidence type="ECO:0000256" key="1">
    <source>
        <dbReference type="SAM" id="Phobius"/>
    </source>
</evidence>
<keyword evidence="1" id="KW-0812">Transmembrane</keyword>
<keyword evidence="1" id="KW-0472">Membrane</keyword>